<organism evidence="1 2">
    <name type="scientific">Lentinus brumalis</name>
    <dbReference type="NCBI Taxonomy" id="2498619"/>
    <lineage>
        <taxon>Eukaryota</taxon>
        <taxon>Fungi</taxon>
        <taxon>Dikarya</taxon>
        <taxon>Basidiomycota</taxon>
        <taxon>Agaricomycotina</taxon>
        <taxon>Agaricomycetes</taxon>
        <taxon>Polyporales</taxon>
        <taxon>Polyporaceae</taxon>
        <taxon>Lentinus</taxon>
    </lineage>
</organism>
<dbReference type="Proteomes" id="UP000256964">
    <property type="component" value="Unassembled WGS sequence"/>
</dbReference>
<dbReference type="EMBL" id="KZ857390">
    <property type="protein sequence ID" value="RDX52567.1"/>
    <property type="molecule type" value="Genomic_DNA"/>
</dbReference>
<proteinExistence type="predicted"/>
<keyword evidence="2" id="KW-1185">Reference proteome</keyword>
<evidence type="ECO:0000313" key="2">
    <source>
        <dbReference type="Proteomes" id="UP000256964"/>
    </source>
</evidence>
<feature type="non-terminal residue" evidence="1">
    <location>
        <position position="1"/>
    </location>
</feature>
<accession>A0A371DJ53</accession>
<name>A0A371DJ53_9APHY</name>
<protein>
    <submittedName>
        <fullName evidence="1">Uncharacterized protein</fullName>
    </submittedName>
</protein>
<sequence length="268" mass="29783">LARRSRSLLRPFLHDYEGFVSKLHITGSVLTGGSALHVLYPSMPAPDDLKVCASKETFFHIVAYLVHCEGYTPKLSRPRPSVSAYYADLTRDGHKIRIVRSPTSSPLHPIVCHWHTGLFGYLSPARFSVPYASLTTNRRALVMGNHMDEDGNMTSSLQDRIRVWQDDGWQITLRPPGSAAERARCRGVASPVCAVGRRHFGDSHCLSGPTHALRHRVLPALAYDCDSEWTVFWWRGGRTCGANCYAGKTMVNAGHRPCLCAIVRTGSR</sequence>
<dbReference type="AlphaFoldDB" id="A0A371DJ53"/>
<reference evidence="1 2" key="1">
    <citation type="journal article" date="2018" name="Biotechnol. Biofuels">
        <title>Integrative visual omics of the white-rot fungus Polyporus brumalis exposes the biotechnological potential of its oxidative enzymes for delignifying raw plant biomass.</title>
        <authorList>
            <person name="Miyauchi S."/>
            <person name="Rancon A."/>
            <person name="Drula E."/>
            <person name="Hage H."/>
            <person name="Chaduli D."/>
            <person name="Favel A."/>
            <person name="Grisel S."/>
            <person name="Henrissat B."/>
            <person name="Herpoel-Gimbert I."/>
            <person name="Ruiz-Duenas F.J."/>
            <person name="Chevret D."/>
            <person name="Hainaut M."/>
            <person name="Lin J."/>
            <person name="Wang M."/>
            <person name="Pangilinan J."/>
            <person name="Lipzen A."/>
            <person name="Lesage-Meessen L."/>
            <person name="Navarro D."/>
            <person name="Riley R."/>
            <person name="Grigoriev I.V."/>
            <person name="Zhou S."/>
            <person name="Raouche S."/>
            <person name="Rosso M.N."/>
        </authorList>
    </citation>
    <scope>NUCLEOTIDE SEQUENCE [LARGE SCALE GENOMIC DNA]</scope>
    <source>
        <strain evidence="1 2">BRFM 1820</strain>
    </source>
</reference>
<gene>
    <name evidence="1" type="ORF">OH76DRAFT_1344992</name>
</gene>
<dbReference type="OrthoDB" id="2752529at2759"/>
<evidence type="ECO:0000313" key="1">
    <source>
        <dbReference type="EMBL" id="RDX52567.1"/>
    </source>
</evidence>